<evidence type="ECO:0000256" key="2">
    <source>
        <dbReference type="SAM" id="Phobius"/>
    </source>
</evidence>
<comment type="caution">
    <text evidence="4">The sequence shown here is derived from an EMBL/GenBank/DDBJ whole genome shotgun (WGS) entry which is preliminary data.</text>
</comment>
<keyword evidence="2" id="KW-0812">Transmembrane</keyword>
<reference evidence="4 5" key="1">
    <citation type="submission" date="2018-06" db="EMBL/GenBank/DDBJ databases">
        <title>Genomic Encyclopedia of Archaeal and Bacterial Type Strains, Phase II (KMG-II): from individual species to whole genera.</title>
        <authorList>
            <person name="Goeker M."/>
        </authorList>
    </citation>
    <scope>NUCLEOTIDE SEQUENCE [LARGE SCALE GENOMIC DNA]</scope>
    <source>
        <strain evidence="4 5">DSM 25663</strain>
    </source>
</reference>
<name>A0A328YMG4_9FLAO</name>
<keyword evidence="2" id="KW-1133">Transmembrane helix</keyword>
<dbReference type="AlphaFoldDB" id="A0A328YMG4"/>
<proteinExistence type="predicted"/>
<gene>
    <name evidence="4" type="ORF">CLV55_10113</name>
</gene>
<protein>
    <submittedName>
        <fullName evidence="4">Uncharacterized protein</fullName>
    </submittedName>
</protein>
<evidence type="ECO:0000313" key="4">
    <source>
        <dbReference type="EMBL" id="RAR75318.1"/>
    </source>
</evidence>
<feature type="signal peptide" evidence="3">
    <location>
        <begin position="1"/>
        <end position="24"/>
    </location>
</feature>
<accession>A0A328YMG4</accession>
<sequence>MKKKFFLTLAITTLVTLCVPQVYAQGDGPAPPPADEQDGPAPPPADEQDGPAPPPPSAPIDMCVPFLLASALCYGYRLKRE</sequence>
<keyword evidence="2" id="KW-0472">Membrane</keyword>
<feature type="transmembrane region" description="Helical" evidence="2">
    <location>
        <begin position="58"/>
        <end position="76"/>
    </location>
</feature>
<dbReference type="EMBL" id="QLSZ01000001">
    <property type="protein sequence ID" value="RAR75318.1"/>
    <property type="molecule type" value="Genomic_DNA"/>
</dbReference>
<dbReference type="Proteomes" id="UP000248840">
    <property type="component" value="Unassembled WGS sequence"/>
</dbReference>
<keyword evidence="3" id="KW-0732">Signal</keyword>
<evidence type="ECO:0000256" key="1">
    <source>
        <dbReference type="SAM" id="MobiDB-lite"/>
    </source>
</evidence>
<evidence type="ECO:0000313" key="5">
    <source>
        <dbReference type="Proteomes" id="UP000248840"/>
    </source>
</evidence>
<keyword evidence="5" id="KW-1185">Reference proteome</keyword>
<feature type="region of interest" description="Disordered" evidence="1">
    <location>
        <begin position="25"/>
        <end position="58"/>
    </location>
</feature>
<feature type="compositionally biased region" description="Pro residues" evidence="1">
    <location>
        <begin position="29"/>
        <end position="58"/>
    </location>
</feature>
<feature type="chain" id="PRO_5016424137" evidence="3">
    <location>
        <begin position="25"/>
        <end position="81"/>
    </location>
</feature>
<organism evidence="4 5">
    <name type="scientific">Flavobacterium aciduliphilum</name>
    <dbReference type="NCBI Taxonomy" id="1101402"/>
    <lineage>
        <taxon>Bacteria</taxon>
        <taxon>Pseudomonadati</taxon>
        <taxon>Bacteroidota</taxon>
        <taxon>Flavobacteriia</taxon>
        <taxon>Flavobacteriales</taxon>
        <taxon>Flavobacteriaceae</taxon>
        <taxon>Flavobacterium</taxon>
    </lineage>
</organism>
<evidence type="ECO:0000256" key="3">
    <source>
        <dbReference type="SAM" id="SignalP"/>
    </source>
</evidence>